<keyword evidence="2" id="KW-1185">Reference proteome</keyword>
<dbReference type="AlphaFoldDB" id="A0A136A3Z9"/>
<comment type="caution">
    <text evidence="1">The sequence shown here is derived from an EMBL/GenBank/DDBJ whole genome shotgun (WGS) entry which is preliminary data.</text>
</comment>
<name>A0A136A3Z9_9ALTE</name>
<protein>
    <submittedName>
        <fullName evidence="1">Uncharacterized protein</fullName>
    </submittedName>
</protein>
<dbReference type="OrthoDB" id="6322189at2"/>
<organism evidence="1 2">
    <name type="scientific">Paraglaciecola hydrolytica</name>
    <dbReference type="NCBI Taxonomy" id="1799789"/>
    <lineage>
        <taxon>Bacteria</taxon>
        <taxon>Pseudomonadati</taxon>
        <taxon>Pseudomonadota</taxon>
        <taxon>Gammaproteobacteria</taxon>
        <taxon>Alteromonadales</taxon>
        <taxon>Alteromonadaceae</taxon>
        <taxon>Paraglaciecola</taxon>
    </lineage>
</organism>
<evidence type="ECO:0000313" key="1">
    <source>
        <dbReference type="EMBL" id="KXI29968.1"/>
    </source>
</evidence>
<dbReference type="RefSeq" id="WP_068373492.1">
    <property type="nucleotide sequence ID" value="NZ_LSNE01000003.1"/>
</dbReference>
<gene>
    <name evidence="1" type="ORF">AX660_08120</name>
</gene>
<sequence>MKVFLALFIVVIAGSLLWFGKLADDSVADVPTQTINTPAISRQQILHATDLVAGIKQAVAQSDDATINSWLHKALELAKTAELAQDDIEYLQSAAAKKYVVFHAKRSLFNDKFEKAYYAVEDTEPLKIEYPEAQDLFDKADQLVMARNKLIQQIAAELANGKAVNDEYLSQAKLLWQQRFVEPTSPNL</sequence>
<accession>A0A136A3Z9</accession>
<reference evidence="2" key="1">
    <citation type="submission" date="2016-02" db="EMBL/GenBank/DDBJ databases">
        <authorList>
            <person name="Schultz-Johansen M."/>
            <person name="Glaring M.A."/>
            <person name="Bech P.K."/>
            <person name="Stougaard P."/>
        </authorList>
    </citation>
    <scope>NUCLEOTIDE SEQUENCE [LARGE SCALE GENOMIC DNA]</scope>
    <source>
        <strain evidence="2">S66</strain>
    </source>
</reference>
<evidence type="ECO:0000313" key="2">
    <source>
        <dbReference type="Proteomes" id="UP000070299"/>
    </source>
</evidence>
<dbReference type="EMBL" id="LSNE01000003">
    <property type="protein sequence ID" value="KXI29968.1"/>
    <property type="molecule type" value="Genomic_DNA"/>
</dbReference>
<proteinExistence type="predicted"/>
<dbReference type="Proteomes" id="UP000070299">
    <property type="component" value="Unassembled WGS sequence"/>
</dbReference>